<dbReference type="PROSITE" id="PS50851">
    <property type="entry name" value="CHEW"/>
    <property type="match status" value="1"/>
</dbReference>
<gene>
    <name evidence="2" type="ORF">AMYX_11770</name>
</gene>
<comment type="caution">
    <text evidence="2">The sequence shown here is derived from an EMBL/GenBank/DDBJ whole genome shotgun (WGS) entry which is preliminary data.</text>
</comment>
<evidence type="ECO:0000313" key="3">
    <source>
        <dbReference type="Proteomes" id="UP000503640"/>
    </source>
</evidence>
<name>A0A7I9VJ40_9BACT</name>
<dbReference type="InterPro" id="IPR036061">
    <property type="entry name" value="CheW-like_dom_sf"/>
</dbReference>
<evidence type="ECO:0000313" key="2">
    <source>
        <dbReference type="EMBL" id="GEJ56436.1"/>
    </source>
</evidence>
<evidence type="ECO:0000259" key="1">
    <source>
        <dbReference type="PROSITE" id="PS50851"/>
    </source>
</evidence>
<dbReference type="InterPro" id="IPR002545">
    <property type="entry name" value="CheW-lke_dom"/>
</dbReference>
<sequence length="256" mass="25763">MTMEALAAERKALLFTAGGVRLALRLSHVREVVAAPSDAPAESFGGAVAVEVASALGLRPGPGALAVYTDAPRLALRVDAVNGIIDLGQAEVFQLPARTVLPAPAPFSGALVHAGSVALELAPAALAGPAPRPLVPPAIPALEAPFALGAELLFVRGARTYGVPVQLLSRVLEDPLVQPVPLTAPAHRGLLVHARALHPVFDIGALHGDEPRSGAASALLVDAGGEVVAVLADGVLPPGGAPPAGVVRPSWDALFG</sequence>
<dbReference type="EMBL" id="BJTG01000002">
    <property type="protein sequence ID" value="GEJ56436.1"/>
    <property type="molecule type" value="Genomic_DNA"/>
</dbReference>
<reference evidence="3" key="1">
    <citation type="journal article" date="2020" name="Appl. Environ. Microbiol.">
        <title>Diazotrophic Anaeromyxobacter Isolates from Soils.</title>
        <authorList>
            <person name="Masuda Y."/>
            <person name="Yamanaka H."/>
            <person name="Xu Z.X."/>
            <person name="Shiratori Y."/>
            <person name="Aono T."/>
            <person name="Amachi S."/>
            <person name="Senoo K."/>
            <person name="Itoh H."/>
        </authorList>
    </citation>
    <scope>NUCLEOTIDE SEQUENCE [LARGE SCALE GENOMIC DNA]</scope>
    <source>
        <strain evidence="3">R267</strain>
    </source>
</reference>
<keyword evidence="3" id="KW-1185">Reference proteome</keyword>
<proteinExistence type="predicted"/>
<protein>
    <recommendedName>
        <fullName evidence="1">CheW-like domain-containing protein</fullName>
    </recommendedName>
</protein>
<dbReference type="Proteomes" id="UP000503640">
    <property type="component" value="Unassembled WGS sequence"/>
</dbReference>
<accession>A0A7I9VJ40</accession>
<organism evidence="2 3">
    <name type="scientific">Anaeromyxobacter diazotrophicus</name>
    <dbReference type="NCBI Taxonomy" id="2590199"/>
    <lineage>
        <taxon>Bacteria</taxon>
        <taxon>Pseudomonadati</taxon>
        <taxon>Myxococcota</taxon>
        <taxon>Myxococcia</taxon>
        <taxon>Myxococcales</taxon>
        <taxon>Cystobacterineae</taxon>
        <taxon>Anaeromyxobacteraceae</taxon>
        <taxon>Anaeromyxobacter</taxon>
    </lineage>
</organism>
<dbReference type="GO" id="GO:0006935">
    <property type="term" value="P:chemotaxis"/>
    <property type="evidence" value="ECO:0007669"/>
    <property type="project" value="InterPro"/>
</dbReference>
<dbReference type="Pfam" id="PF01584">
    <property type="entry name" value="CheW"/>
    <property type="match status" value="1"/>
</dbReference>
<dbReference type="AlphaFoldDB" id="A0A7I9VJ40"/>
<feature type="domain" description="CheW-like" evidence="1">
    <location>
        <begin position="148"/>
        <end position="256"/>
    </location>
</feature>
<dbReference type="SUPFAM" id="SSF50341">
    <property type="entry name" value="CheW-like"/>
    <property type="match status" value="2"/>
</dbReference>
<dbReference type="GO" id="GO:0007165">
    <property type="term" value="P:signal transduction"/>
    <property type="evidence" value="ECO:0007669"/>
    <property type="project" value="InterPro"/>
</dbReference>